<dbReference type="NCBIfam" id="TIGR02985">
    <property type="entry name" value="Sig70_bacteroi1"/>
    <property type="match status" value="1"/>
</dbReference>
<dbReference type="InterPro" id="IPR039425">
    <property type="entry name" value="RNA_pol_sigma-70-like"/>
</dbReference>
<dbReference type="InterPro" id="IPR013325">
    <property type="entry name" value="RNA_pol_sigma_r2"/>
</dbReference>
<dbReference type="Pfam" id="PF04542">
    <property type="entry name" value="Sigma70_r2"/>
    <property type="match status" value="1"/>
</dbReference>
<dbReference type="CDD" id="cd06171">
    <property type="entry name" value="Sigma70_r4"/>
    <property type="match status" value="1"/>
</dbReference>
<feature type="domain" description="RNA polymerase sigma factor 70 region 4 type 2" evidence="6">
    <location>
        <begin position="120"/>
        <end position="170"/>
    </location>
</feature>
<dbReference type="GO" id="GO:0003677">
    <property type="term" value="F:DNA binding"/>
    <property type="evidence" value="ECO:0007669"/>
    <property type="project" value="InterPro"/>
</dbReference>
<dbReference type="InterPro" id="IPR014327">
    <property type="entry name" value="RNA_pol_sigma70_bacteroid"/>
</dbReference>
<reference evidence="7" key="1">
    <citation type="submission" date="2016-04" db="EMBL/GenBank/DDBJ databases">
        <authorList>
            <person name="Evans L.H."/>
            <person name="Alamgir A."/>
            <person name="Owens N."/>
            <person name="Weber N.D."/>
            <person name="Virtaneva K."/>
            <person name="Barbian K."/>
            <person name="Babar A."/>
            <person name="Rosenke K."/>
        </authorList>
    </citation>
    <scope>NUCLEOTIDE SEQUENCE</scope>
    <source>
        <strain evidence="7">86-1</strain>
    </source>
</reference>
<comment type="similarity">
    <text evidence="1">Belongs to the sigma-70 factor family. ECF subfamily.</text>
</comment>
<dbReference type="GO" id="GO:0016987">
    <property type="term" value="F:sigma factor activity"/>
    <property type="evidence" value="ECO:0007669"/>
    <property type="project" value="UniProtKB-KW"/>
</dbReference>
<accession>A0A212JV27</accession>
<dbReference type="Gene3D" id="1.10.1740.10">
    <property type="match status" value="1"/>
</dbReference>
<dbReference type="InterPro" id="IPR007627">
    <property type="entry name" value="RNA_pol_sigma70_r2"/>
</dbReference>
<name>A0A212JV27_9BACT</name>
<dbReference type="Pfam" id="PF08281">
    <property type="entry name" value="Sigma70_r4_2"/>
    <property type="match status" value="1"/>
</dbReference>
<keyword evidence="3" id="KW-0731">Sigma factor</keyword>
<gene>
    <name evidence="7" type="ORF">KL86DYS1_30536</name>
</gene>
<dbReference type="InterPro" id="IPR013324">
    <property type="entry name" value="RNA_pol_sigma_r3/r4-like"/>
</dbReference>
<feature type="domain" description="RNA polymerase sigma-70 region 2" evidence="5">
    <location>
        <begin position="13"/>
        <end position="78"/>
    </location>
</feature>
<sequence>MLEPFDLKSFNKFYTDYHPRFIRFANTYVRDISIAEDITTEAFMTFWENRANLDSDSNVRAYVLTIIKNKCLNHLQHKKMQVKTLDNIQDIAHWELNVRITTLSACNPEELFSAEIEKIINQTLTALPERTLVVFKMSRYENKTHKEIAEALNITTKGVEFHITKALTQLRSNLKDYMSVFLAFFSI</sequence>
<dbReference type="EMBL" id="FLUM01000003">
    <property type="protein sequence ID" value="SBW03292.1"/>
    <property type="molecule type" value="Genomic_DNA"/>
</dbReference>
<dbReference type="InterPro" id="IPR036388">
    <property type="entry name" value="WH-like_DNA-bd_sf"/>
</dbReference>
<dbReference type="GO" id="GO:0006352">
    <property type="term" value="P:DNA-templated transcription initiation"/>
    <property type="evidence" value="ECO:0007669"/>
    <property type="project" value="InterPro"/>
</dbReference>
<organism evidence="7">
    <name type="scientific">uncultured Dysgonomonas sp</name>
    <dbReference type="NCBI Taxonomy" id="206096"/>
    <lineage>
        <taxon>Bacteria</taxon>
        <taxon>Pseudomonadati</taxon>
        <taxon>Bacteroidota</taxon>
        <taxon>Bacteroidia</taxon>
        <taxon>Bacteroidales</taxon>
        <taxon>Dysgonomonadaceae</taxon>
        <taxon>Dysgonomonas</taxon>
        <taxon>environmental samples</taxon>
    </lineage>
</organism>
<dbReference type="RefSeq" id="WP_296942453.1">
    <property type="nucleotide sequence ID" value="NZ_LT599032.1"/>
</dbReference>
<evidence type="ECO:0000259" key="6">
    <source>
        <dbReference type="Pfam" id="PF08281"/>
    </source>
</evidence>
<evidence type="ECO:0000256" key="2">
    <source>
        <dbReference type="ARBA" id="ARBA00023015"/>
    </source>
</evidence>
<dbReference type="InterPro" id="IPR014284">
    <property type="entry name" value="RNA_pol_sigma-70_dom"/>
</dbReference>
<dbReference type="SUPFAM" id="SSF88946">
    <property type="entry name" value="Sigma2 domain of RNA polymerase sigma factors"/>
    <property type="match status" value="1"/>
</dbReference>
<dbReference type="Gene3D" id="1.10.10.10">
    <property type="entry name" value="Winged helix-like DNA-binding domain superfamily/Winged helix DNA-binding domain"/>
    <property type="match status" value="1"/>
</dbReference>
<dbReference type="InterPro" id="IPR013249">
    <property type="entry name" value="RNA_pol_sigma70_r4_t2"/>
</dbReference>
<evidence type="ECO:0008006" key="8">
    <source>
        <dbReference type="Google" id="ProtNLM"/>
    </source>
</evidence>
<dbReference type="AlphaFoldDB" id="A0A212JV27"/>
<keyword evidence="4" id="KW-0804">Transcription</keyword>
<keyword evidence="2" id="KW-0805">Transcription regulation</keyword>
<dbReference type="PANTHER" id="PTHR43133">
    <property type="entry name" value="RNA POLYMERASE ECF-TYPE SIGMA FACTO"/>
    <property type="match status" value="1"/>
</dbReference>
<dbReference type="NCBIfam" id="TIGR02937">
    <property type="entry name" value="sigma70-ECF"/>
    <property type="match status" value="1"/>
</dbReference>
<evidence type="ECO:0000313" key="7">
    <source>
        <dbReference type="EMBL" id="SBW03292.1"/>
    </source>
</evidence>
<evidence type="ECO:0000256" key="4">
    <source>
        <dbReference type="ARBA" id="ARBA00023163"/>
    </source>
</evidence>
<protein>
    <recommendedName>
        <fullName evidence="8">RNA polymerase sigma-70 factor</fullName>
    </recommendedName>
</protein>
<dbReference type="PANTHER" id="PTHR43133:SF46">
    <property type="entry name" value="RNA POLYMERASE SIGMA-70 FACTOR ECF SUBFAMILY"/>
    <property type="match status" value="1"/>
</dbReference>
<dbReference type="SUPFAM" id="SSF88659">
    <property type="entry name" value="Sigma3 and sigma4 domains of RNA polymerase sigma factors"/>
    <property type="match status" value="1"/>
</dbReference>
<evidence type="ECO:0000259" key="5">
    <source>
        <dbReference type="Pfam" id="PF04542"/>
    </source>
</evidence>
<evidence type="ECO:0000256" key="3">
    <source>
        <dbReference type="ARBA" id="ARBA00023082"/>
    </source>
</evidence>
<proteinExistence type="inferred from homology"/>
<evidence type="ECO:0000256" key="1">
    <source>
        <dbReference type="ARBA" id="ARBA00010641"/>
    </source>
</evidence>